<dbReference type="Pfam" id="PF04005">
    <property type="entry name" value="Hus1"/>
    <property type="match status" value="1"/>
</dbReference>
<dbReference type="GO" id="GO:0033314">
    <property type="term" value="P:mitotic DNA replication checkpoint signaling"/>
    <property type="evidence" value="ECO:0007669"/>
    <property type="project" value="TreeGrafter"/>
</dbReference>
<dbReference type="InterPro" id="IPR007150">
    <property type="entry name" value="HUS1/Mec3"/>
</dbReference>
<dbReference type="EMBL" id="BNJQ01000009">
    <property type="protein sequence ID" value="GHP05275.1"/>
    <property type="molecule type" value="Genomic_DNA"/>
</dbReference>
<dbReference type="PANTHER" id="PTHR12900:SF0">
    <property type="entry name" value="CHECKPOINT PROTEIN"/>
    <property type="match status" value="1"/>
</dbReference>
<evidence type="ECO:0008006" key="5">
    <source>
        <dbReference type="Google" id="ProtNLM"/>
    </source>
</evidence>
<dbReference type="Proteomes" id="UP000660262">
    <property type="component" value="Unassembled WGS sequence"/>
</dbReference>
<comment type="subcellular location">
    <subcellularLocation>
        <location evidence="1">Nucleus</location>
    </subcellularLocation>
</comment>
<dbReference type="GO" id="GO:0035861">
    <property type="term" value="C:site of double-strand break"/>
    <property type="evidence" value="ECO:0007669"/>
    <property type="project" value="TreeGrafter"/>
</dbReference>
<proteinExistence type="predicted"/>
<evidence type="ECO:0000256" key="1">
    <source>
        <dbReference type="ARBA" id="ARBA00004123"/>
    </source>
</evidence>
<keyword evidence="2" id="KW-0539">Nucleus</keyword>
<sequence>MRFHASFQPDVLTALSRLFLPALERFGKTAKILLTPTHWHVILDTDDTTGPWAVLSLAANAVFSTYTLEARHKSSIGLSVDLAMLTRTLKMIGANPMGAPNSITVRLAKRPRPGAENATMDGMPSINLPTQQLHPCLVLTADADFGGTMTQELPVSQPMGAELVDSLLRVAGAEGSAPVALPRGVPSGPPHLQCPFYVRLAPYAAAARLHGTCDRMKNLNNAATVAVCDDGSVHVQVRGHSCHVGVALDGFGVVNVETRPPDAGVAPSTSAASTATGAAGALGVLCSPAAPAQALVNAVNARSAALVAASGGATSSTSGAATCGPHALVARIKLKDLMHSLSFATQTQAAELWLGVDGVCVDDPHAGIVAPDGVTYASYLHAVFKYYSDQEEMGVDGAALDDPTMWDNSVGVYTKLPRYADGGDECG</sequence>
<evidence type="ECO:0000313" key="3">
    <source>
        <dbReference type="EMBL" id="GHP05275.1"/>
    </source>
</evidence>
<keyword evidence="4" id="KW-1185">Reference proteome</keyword>
<dbReference type="GO" id="GO:0000723">
    <property type="term" value="P:telomere maintenance"/>
    <property type="evidence" value="ECO:0007669"/>
    <property type="project" value="TreeGrafter"/>
</dbReference>
<comment type="caution">
    <text evidence="3">The sequence shown here is derived from an EMBL/GenBank/DDBJ whole genome shotgun (WGS) entry which is preliminary data.</text>
</comment>
<name>A0A830HE21_9CHLO</name>
<gene>
    <name evidence="3" type="ORF">PPROV_000402700</name>
</gene>
<dbReference type="PANTHER" id="PTHR12900">
    <property type="entry name" value="MITOTIC AND DNA DAMAGE CHECKPOINT PROTEIN HUS1"/>
    <property type="match status" value="1"/>
</dbReference>
<dbReference type="AlphaFoldDB" id="A0A830HE21"/>
<accession>A0A830HE21</accession>
<dbReference type="GO" id="GO:0030896">
    <property type="term" value="C:checkpoint clamp complex"/>
    <property type="evidence" value="ECO:0007669"/>
    <property type="project" value="InterPro"/>
</dbReference>
<evidence type="ECO:0000313" key="4">
    <source>
        <dbReference type="Proteomes" id="UP000660262"/>
    </source>
</evidence>
<dbReference type="GO" id="GO:0006289">
    <property type="term" value="P:nucleotide-excision repair"/>
    <property type="evidence" value="ECO:0007669"/>
    <property type="project" value="TreeGrafter"/>
</dbReference>
<dbReference type="GO" id="GO:0000724">
    <property type="term" value="P:double-strand break repair via homologous recombination"/>
    <property type="evidence" value="ECO:0007669"/>
    <property type="project" value="TreeGrafter"/>
</dbReference>
<dbReference type="GO" id="GO:0044778">
    <property type="term" value="P:meiotic DNA integrity checkpoint signaling"/>
    <property type="evidence" value="ECO:0007669"/>
    <property type="project" value="TreeGrafter"/>
</dbReference>
<evidence type="ECO:0000256" key="2">
    <source>
        <dbReference type="ARBA" id="ARBA00023242"/>
    </source>
</evidence>
<organism evidence="3 4">
    <name type="scientific">Pycnococcus provasolii</name>
    <dbReference type="NCBI Taxonomy" id="41880"/>
    <lineage>
        <taxon>Eukaryota</taxon>
        <taxon>Viridiplantae</taxon>
        <taxon>Chlorophyta</taxon>
        <taxon>Pseudoscourfieldiophyceae</taxon>
        <taxon>Pseudoscourfieldiales</taxon>
        <taxon>Pycnococcaceae</taxon>
        <taxon>Pycnococcus</taxon>
    </lineage>
</organism>
<dbReference type="Gene3D" id="3.70.10.10">
    <property type="match status" value="1"/>
</dbReference>
<dbReference type="GO" id="GO:0031573">
    <property type="term" value="P:mitotic intra-S DNA damage checkpoint signaling"/>
    <property type="evidence" value="ECO:0007669"/>
    <property type="project" value="TreeGrafter"/>
</dbReference>
<protein>
    <recommendedName>
        <fullName evidence="5">Checkpoint protein</fullName>
    </recommendedName>
</protein>
<reference evidence="3" key="1">
    <citation type="submission" date="2020-10" db="EMBL/GenBank/DDBJ databases">
        <title>Unveiling of a novel bifunctional photoreceptor, Dualchrome1, isolated from a cosmopolitan green alga.</title>
        <authorList>
            <person name="Suzuki S."/>
            <person name="Kawachi M."/>
        </authorList>
    </citation>
    <scope>NUCLEOTIDE SEQUENCE</scope>
    <source>
        <strain evidence="3">NIES 2893</strain>
    </source>
</reference>